<dbReference type="InterPro" id="IPR011006">
    <property type="entry name" value="CheY-like_superfamily"/>
</dbReference>
<reference evidence="11 12" key="1">
    <citation type="submission" date="2017-03" db="EMBL/GenBank/DDBJ databases">
        <title>Complete genome sequence of Candidatus 'Thiodictyon syntrophicum' sp. nov. strain Cad16T, a photolithoautotroph purple sulfur bacterium isolated from an alpine meromictic lake.</title>
        <authorList>
            <person name="Luedin S.M."/>
            <person name="Pothier J.F."/>
            <person name="Danza F."/>
            <person name="Storelli N."/>
            <person name="Wittwer M."/>
            <person name="Tonolla M."/>
        </authorList>
    </citation>
    <scope>NUCLEOTIDE SEQUENCE [LARGE SCALE GENOMIC DNA]</scope>
    <source>
        <strain evidence="11 12">Cad16T</strain>
    </source>
</reference>
<dbReference type="SMART" id="SM00448">
    <property type="entry name" value="REC"/>
    <property type="match status" value="1"/>
</dbReference>
<evidence type="ECO:0000256" key="6">
    <source>
        <dbReference type="PROSITE-ProRule" id="PRU00050"/>
    </source>
</evidence>
<keyword evidence="12" id="KW-1185">Reference proteome</keyword>
<organism evidence="11 12">
    <name type="scientific">Candidatus Thiodictyon syntrophicum</name>
    <dbReference type="NCBI Taxonomy" id="1166950"/>
    <lineage>
        <taxon>Bacteria</taxon>
        <taxon>Pseudomonadati</taxon>
        <taxon>Pseudomonadota</taxon>
        <taxon>Gammaproteobacteria</taxon>
        <taxon>Chromatiales</taxon>
        <taxon>Chromatiaceae</taxon>
        <taxon>Thiodictyon</taxon>
    </lineage>
</organism>
<comment type="catalytic activity">
    <reaction evidence="5">
        <text>[protein]-L-glutamate 5-O-methyl ester + H2O = L-glutamyl-[protein] + methanol + H(+)</text>
        <dbReference type="Rhea" id="RHEA:23236"/>
        <dbReference type="Rhea" id="RHEA-COMP:10208"/>
        <dbReference type="Rhea" id="RHEA-COMP:10311"/>
        <dbReference type="ChEBI" id="CHEBI:15377"/>
        <dbReference type="ChEBI" id="CHEBI:15378"/>
        <dbReference type="ChEBI" id="CHEBI:17790"/>
        <dbReference type="ChEBI" id="CHEBI:29973"/>
        <dbReference type="ChEBI" id="CHEBI:82795"/>
        <dbReference type="EC" id="3.1.1.61"/>
    </reaction>
</comment>
<dbReference type="GO" id="GO:0005737">
    <property type="term" value="C:cytoplasm"/>
    <property type="evidence" value="ECO:0007669"/>
    <property type="project" value="InterPro"/>
</dbReference>
<evidence type="ECO:0000256" key="8">
    <source>
        <dbReference type="SAM" id="MobiDB-lite"/>
    </source>
</evidence>
<dbReference type="InterPro" id="IPR035909">
    <property type="entry name" value="CheB_C"/>
</dbReference>
<dbReference type="Gene3D" id="3.40.50.2300">
    <property type="match status" value="1"/>
</dbReference>
<evidence type="ECO:0000256" key="4">
    <source>
        <dbReference type="ARBA" id="ARBA00039140"/>
    </source>
</evidence>
<evidence type="ECO:0000259" key="10">
    <source>
        <dbReference type="PROSITE" id="PS50122"/>
    </source>
</evidence>
<feature type="active site" evidence="6">
    <location>
        <position position="254"/>
    </location>
</feature>
<dbReference type="PANTHER" id="PTHR42872">
    <property type="entry name" value="PROTEIN-GLUTAMATE METHYLESTERASE/PROTEIN-GLUTAMINE GLUTAMINASE"/>
    <property type="match status" value="1"/>
</dbReference>
<gene>
    <name evidence="11" type="ORF">THSYN_18475</name>
</gene>
<dbReference type="PROSITE" id="PS50122">
    <property type="entry name" value="CHEB"/>
    <property type="match status" value="1"/>
</dbReference>
<dbReference type="AlphaFoldDB" id="A0A2K8UB08"/>
<proteinExistence type="predicted"/>
<dbReference type="SUPFAM" id="SSF52738">
    <property type="entry name" value="Methylesterase CheB, C-terminal domain"/>
    <property type="match status" value="1"/>
</dbReference>
<dbReference type="CDD" id="cd17541">
    <property type="entry name" value="REC_CheB-like"/>
    <property type="match status" value="1"/>
</dbReference>
<dbReference type="SUPFAM" id="SSF52172">
    <property type="entry name" value="CheY-like"/>
    <property type="match status" value="1"/>
</dbReference>
<dbReference type="InterPro" id="IPR001789">
    <property type="entry name" value="Sig_transdc_resp-reg_receiver"/>
</dbReference>
<evidence type="ECO:0000259" key="9">
    <source>
        <dbReference type="PROSITE" id="PS50110"/>
    </source>
</evidence>
<dbReference type="KEGG" id="tsy:THSYN_18475"/>
<keyword evidence="3 6" id="KW-0378">Hydrolase</keyword>
<dbReference type="InterPro" id="IPR000673">
    <property type="entry name" value="Sig_transdc_resp-reg_Me-estase"/>
</dbReference>
<dbReference type="InterPro" id="IPR008248">
    <property type="entry name" value="CheB-like"/>
</dbReference>
<dbReference type="EMBL" id="CP020370">
    <property type="protein sequence ID" value="AUB82727.1"/>
    <property type="molecule type" value="Genomic_DNA"/>
</dbReference>
<dbReference type="CDD" id="cd16432">
    <property type="entry name" value="CheB_Rec"/>
    <property type="match status" value="1"/>
</dbReference>
<dbReference type="Pfam" id="PF00072">
    <property type="entry name" value="Response_reg"/>
    <property type="match status" value="1"/>
</dbReference>
<dbReference type="PANTHER" id="PTHR42872:SF6">
    <property type="entry name" value="PROTEIN-GLUTAMATE METHYLESTERASE_PROTEIN-GLUTAMINE GLUTAMINASE"/>
    <property type="match status" value="1"/>
</dbReference>
<keyword evidence="7" id="KW-0597">Phosphoprotein</keyword>
<evidence type="ECO:0000313" key="11">
    <source>
        <dbReference type="EMBL" id="AUB82727.1"/>
    </source>
</evidence>
<dbReference type="GO" id="GO:0006935">
    <property type="term" value="P:chemotaxis"/>
    <property type="evidence" value="ECO:0007669"/>
    <property type="project" value="UniProtKB-UniRule"/>
</dbReference>
<sequence length="406" mass="41786">MPGPTAMSPSPSSTPTPCWPWSPNCWRAPRRAPPPPGRPVMPERAAAPGVLIVNDSAVARAVTSAVIQADGGFRLLGQALCGADGVAAAQRLRPQLVLLDMHMPDINGVEVTRRIMATCPTRILISSATIRRNTTYVFDALKAGALDYTRTPALQARPGERVTREALLAAGEGLLAKMRTVLTLNPAAAGSGGGLGAQQASAAPAARPAPPPSMHPAGTRVVAVGSSTGGPTALANLFARVTRGLDASYLISQHIDREFSDGLALWLSQETGHPVAVARHGEVPAAGRVYLAEGGRRNLVLTPGGRLHCEPAGESVYAPNINRMFASVAAAAGVRACGVVLTGLGDDGAEGLGLIKAAGGKVLVQDPATAAVDGMPGAPIRRGIVTQGQPLPELARLIVRWVGEGR</sequence>
<feature type="domain" description="CheB-type methylesterase" evidence="10">
    <location>
        <begin position="210"/>
        <end position="405"/>
    </location>
</feature>
<feature type="region of interest" description="Disordered" evidence="8">
    <location>
        <begin position="193"/>
        <end position="215"/>
    </location>
</feature>
<dbReference type="EC" id="3.1.1.61" evidence="4"/>
<keyword evidence="1" id="KW-0963">Cytoplasm</keyword>
<keyword evidence="2 6" id="KW-0145">Chemotaxis</keyword>
<evidence type="ECO:0000256" key="2">
    <source>
        <dbReference type="ARBA" id="ARBA00022500"/>
    </source>
</evidence>
<feature type="compositionally biased region" description="Low complexity" evidence="8">
    <location>
        <begin position="197"/>
        <end position="206"/>
    </location>
</feature>
<accession>A0A2K8UB08</accession>
<dbReference type="OrthoDB" id="9793421at2"/>
<dbReference type="PIRSF" id="PIRSF000876">
    <property type="entry name" value="RR_chemtxs_CheB"/>
    <property type="match status" value="1"/>
</dbReference>
<feature type="active site" evidence="6">
    <location>
        <position position="347"/>
    </location>
</feature>
<dbReference type="GO" id="GO:0008984">
    <property type="term" value="F:protein-glutamate methylesterase activity"/>
    <property type="evidence" value="ECO:0007669"/>
    <property type="project" value="UniProtKB-EC"/>
</dbReference>
<dbReference type="GO" id="GO:0000156">
    <property type="term" value="F:phosphorelay response regulator activity"/>
    <property type="evidence" value="ECO:0007669"/>
    <property type="project" value="InterPro"/>
</dbReference>
<dbReference type="Gene3D" id="3.40.50.180">
    <property type="entry name" value="Methylesterase CheB, C-terminal domain"/>
    <property type="match status" value="1"/>
</dbReference>
<evidence type="ECO:0000256" key="5">
    <source>
        <dbReference type="ARBA" id="ARBA00048267"/>
    </source>
</evidence>
<feature type="modified residue" description="4-aspartylphosphate" evidence="7">
    <location>
        <position position="100"/>
    </location>
</feature>
<feature type="active site" evidence="6">
    <location>
        <position position="227"/>
    </location>
</feature>
<evidence type="ECO:0000313" key="12">
    <source>
        <dbReference type="Proteomes" id="UP000232638"/>
    </source>
</evidence>
<name>A0A2K8UB08_9GAMM</name>
<evidence type="ECO:0000256" key="1">
    <source>
        <dbReference type="ARBA" id="ARBA00022490"/>
    </source>
</evidence>
<feature type="domain" description="Response regulatory" evidence="9">
    <location>
        <begin position="49"/>
        <end position="166"/>
    </location>
</feature>
<evidence type="ECO:0000256" key="3">
    <source>
        <dbReference type="ARBA" id="ARBA00022801"/>
    </source>
</evidence>
<evidence type="ECO:0000256" key="7">
    <source>
        <dbReference type="PROSITE-ProRule" id="PRU00169"/>
    </source>
</evidence>
<dbReference type="Pfam" id="PF01339">
    <property type="entry name" value="CheB_methylest"/>
    <property type="match status" value="1"/>
</dbReference>
<protein>
    <recommendedName>
        <fullName evidence="4">protein-glutamate methylesterase</fullName>
        <ecNumber evidence="4">3.1.1.61</ecNumber>
    </recommendedName>
</protein>
<dbReference type="PROSITE" id="PS50110">
    <property type="entry name" value="RESPONSE_REGULATORY"/>
    <property type="match status" value="1"/>
</dbReference>
<dbReference type="Proteomes" id="UP000232638">
    <property type="component" value="Chromosome"/>
</dbReference>